<dbReference type="AlphaFoldDB" id="A0A0E9SMS3"/>
<protein>
    <submittedName>
        <fullName evidence="2">Uncharacterized protein</fullName>
    </submittedName>
</protein>
<evidence type="ECO:0000256" key="1">
    <source>
        <dbReference type="SAM" id="Phobius"/>
    </source>
</evidence>
<dbReference type="EMBL" id="GBXM01066617">
    <property type="protein sequence ID" value="JAH41960.1"/>
    <property type="molecule type" value="Transcribed_RNA"/>
</dbReference>
<proteinExistence type="predicted"/>
<keyword evidence="1" id="KW-1133">Transmembrane helix</keyword>
<keyword evidence="1" id="KW-0812">Transmembrane</keyword>
<reference evidence="2" key="2">
    <citation type="journal article" date="2015" name="Fish Shellfish Immunol.">
        <title>Early steps in the European eel (Anguilla anguilla)-Vibrio vulnificus interaction in the gills: Role of the RtxA13 toxin.</title>
        <authorList>
            <person name="Callol A."/>
            <person name="Pajuelo D."/>
            <person name="Ebbesson L."/>
            <person name="Teles M."/>
            <person name="MacKenzie S."/>
            <person name="Amaro C."/>
        </authorList>
    </citation>
    <scope>NUCLEOTIDE SEQUENCE</scope>
</reference>
<feature type="transmembrane region" description="Helical" evidence="1">
    <location>
        <begin position="28"/>
        <end position="48"/>
    </location>
</feature>
<reference evidence="2" key="1">
    <citation type="submission" date="2014-11" db="EMBL/GenBank/DDBJ databases">
        <authorList>
            <person name="Amaro Gonzalez C."/>
        </authorList>
    </citation>
    <scope>NUCLEOTIDE SEQUENCE</scope>
</reference>
<name>A0A0E9SMS3_ANGAN</name>
<sequence>MTLLISSAVNLLHILIRSFNSDRKTATIFRFISACALTPVFLGTLAAIKANKPPFVLHTVQTAPFYILATIKRSGLILVPAVVSVC</sequence>
<keyword evidence="1" id="KW-0472">Membrane</keyword>
<evidence type="ECO:0000313" key="2">
    <source>
        <dbReference type="EMBL" id="JAH41960.1"/>
    </source>
</evidence>
<organism evidence="2">
    <name type="scientific">Anguilla anguilla</name>
    <name type="common">European freshwater eel</name>
    <name type="synonym">Muraena anguilla</name>
    <dbReference type="NCBI Taxonomy" id="7936"/>
    <lineage>
        <taxon>Eukaryota</taxon>
        <taxon>Metazoa</taxon>
        <taxon>Chordata</taxon>
        <taxon>Craniata</taxon>
        <taxon>Vertebrata</taxon>
        <taxon>Euteleostomi</taxon>
        <taxon>Actinopterygii</taxon>
        <taxon>Neopterygii</taxon>
        <taxon>Teleostei</taxon>
        <taxon>Anguilliformes</taxon>
        <taxon>Anguillidae</taxon>
        <taxon>Anguilla</taxon>
    </lineage>
</organism>
<accession>A0A0E9SMS3</accession>